<organism evidence="14 15">
    <name type="scientific">Pristionchus pacificus</name>
    <name type="common">Parasitic nematode worm</name>
    <dbReference type="NCBI Taxonomy" id="54126"/>
    <lineage>
        <taxon>Eukaryota</taxon>
        <taxon>Metazoa</taxon>
        <taxon>Ecdysozoa</taxon>
        <taxon>Nematoda</taxon>
        <taxon>Chromadorea</taxon>
        <taxon>Rhabditida</taxon>
        <taxon>Rhabditina</taxon>
        <taxon>Diplogasteromorpha</taxon>
        <taxon>Diplogasteroidea</taxon>
        <taxon>Neodiplogasteridae</taxon>
        <taxon>Pristionchus</taxon>
    </lineage>
</organism>
<dbReference type="InterPro" id="IPR035500">
    <property type="entry name" value="NHR-like_dom_sf"/>
</dbReference>
<dbReference type="PANTHER" id="PTHR47519:SF1">
    <property type="entry name" value="NUCLEAR HORMONE RECEPTOR FAMILY MEMBER NHR-31"/>
    <property type="match status" value="1"/>
</dbReference>
<accession>A0A8R1YFG1</accession>
<comment type="function">
    <text evidence="11">Orphan nuclear receptor.</text>
</comment>
<evidence type="ECO:0000256" key="13">
    <source>
        <dbReference type="SAM" id="MobiDB-lite"/>
    </source>
</evidence>
<dbReference type="PANTHER" id="PTHR47519">
    <property type="entry name" value="NUCLEAR HORMONE RECEPTOR FAMILY MEMBER NHR-31-RELATED"/>
    <property type="match status" value="1"/>
</dbReference>
<dbReference type="PROSITE" id="PS51843">
    <property type="entry name" value="NR_LBD"/>
    <property type="match status" value="1"/>
</dbReference>
<dbReference type="Pfam" id="PF00105">
    <property type="entry name" value="zf-C4"/>
    <property type="match status" value="1"/>
</dbReference>
<dbReference type="GO" id="GO:0000978">
    <property type="term" value="F:RNA polymerase II cis-regulatory region sequence-specific DNA binding"/>
    <property type="evidence" value="ECO:0007669"/>
    <property type="project" value="InterPro"/>
</dbReference>
<dbReference type="CDD" id="cd06960">
    <property type="entry name" value="NR_DBD_HNF4A"/>
    <property type="match status" value="1"/>
</dbReference>
<reference evidence="15" key="1">
    <citation type="journal article" date="2008" name="Nat. Genet.">
        <title>The Pristionchus pacificus genome provides a unique perspective on nematode lifestyle and parasitism.</title>
        <authorList>
            <person name="Dieterich C."/>
            <person name="Clifton S.W."/>
            <person name="Schuster L.N."/>
            <person name="Chinwalla A."/>
            <person name="Delehaunty K."/>
            <person name="Dinkelacker I."/>
            <person name="Fulton L."/>
            <person name="Fulton R."/>
            <person name="Godfrey J."/>
            <person name="Minx P."/>
            <person name="Mitreva M."/>
            <person name="Roeseler W."/>
            <person name="Tian H."/>
            <person name="Witte H."/>
            <person name="Yang S.P."/>
            <person name="Wilson R.K."/>
            <person name="Sommer R.J."/>
        </authorList>
    </citation>
    <scope>NUCLEOTIDE SEQUENCE [LARGE SCALE GENOMIC DNA]</scope>
    <source>
        <strain evidence="15">PS312</strain>
    </source>
</reference>
<dbReference type="PROSITE" id="PS51030">
    <property type="entry name" value="NUCLEAR_REC_DBD_2"/>
    <property type="match status" value="1"/>
</dbReference>
<dbReference type="InterPro" id="IPR001723">
    <property type="entry name" value="Nuclear_hrmn_rcpt"/>
</dbReference>
<feature type="compositionally biased region" description="Low complexity" evidence="13">
    <location>
        <begin position="528"/>
        <end position="541"/>
    </location>
</feature>
<dbReference type="FunFam" id="3.30.50.10:FF:000030">
    <property type="entry name" value="Nuclear Hormone Receptor family"/>
    <property type="match status" value="1"/>
</dbReference>
<protein>
    <submittedName>
        <fullName evidence="14">Nhr-31</fullName>
    </submittedName>
</protein>
<dbReference type="PROSITE" id="PS00031">
    <property type="entry name" value="NUCLEAR_REC_DBD_1"/>
    <property type="match status" value="1"/>
</dbReference>
<evidence type="ECO:0000313" key="14">
    <source>
        <dbReference type="EnsemblMetazoa" id="PPA24219.1"/>
    </source>
</evidence>
<evidence type="ECO:0000256" key="12">
    <source>
        <dbReference type="RuleBase" id="RU004334"/>
    </source>
</evidence>
<evidence type="ECO:0000256" key="1">
    <source>
        <dbReference type="ARBA" id="ARBA00004123"/>
    </source>
</evidence>
<dbReference type="SMART" id="SM00430">
    <property type="entry name" value="HOLI"/>
    <property type="match status" value="1"/>
</dbReference>
<reference evidence="14" key="2">
    <citation type="submission" date="2022-06" db="UniProtKB">
        <authorList>
            <consortium name="EnsemblMetazoa"/>
        </authorList>
    </citation>
    <scope>IDENTIFICATION</scope>
    <source>
        <strain evidence="14">PS312</strain>
    </source>
</reference>
<keyword evidence="4 12" id="KW-0863">Zinc-finger</keyword>
<feature type="region of interest" description="Disordered" evidence="13">
    <location>
        <begin position="170"/>
        <end position="189"/>
    </location>
</feature>
<dbReference type="Pfam" id="PF00104">
    <property type="entry name" value="Hormone_recep"/>
    <property type="match status" value="1"/>
</dbReference>
<dbReference type="Proteomes" id="UP000005239">
    <property type="component" value="Unassembled WGS sequence"/>
</dbReference>
<proteinExistence type="inferred from homology"/>
<evidence type="ECO:0000256" key="4">
    <source>
        <dbReference type="ARBA" id="ARBA00022771"/>
    </source>
</evidence>
<evidence type="ECO:0000256" key="6">
    <source>
        <dbReference type="ARBA" id="ARBA00023015"/>
    </source>
</evidence>
<feature type="region of interest" description="Disordered" evidence="13">
    <location>
        <begin position="72"/>
        <end position="95"/>
    </location>
</feature>
<dbReference type="AlphaFoldDB" id="A0A2A6C2G6"/>
<keyword evidence="7 12" id="KW-0238">DNA-binding</keyword>
<comment type="similarity">
    <text evidence="2 12">Belongs to the nuclear hormone receptor family.</text>
</comment>
<sequence length="642" mass="72470">MARRVIHPAADFDYWAHIGANAPQFEDDYDMMDEDEEEYERKPIVNHRFSPGSYRMPLVREVMLAASTASSTPSYTIRDRPPSSSSSSPSLSSNPGENICAVCGDGQAKLHYGVLACYGCKGFFRRTLTGKYRYACRFDNACTVDKYQRNSCRYCRFQRCLQVGMDPKAVRPDRDPTGNQRTPRAKKHKLSDDLLNHVIRLQSDDWSKKLPMEVRILLMQLMQVESKVVKGDESIGDAPEPPMLPEKKKIKSLRDMFEQKPNPSERTEMSYEPFRMAKVEDLSEIAHRRAVAAVDWVDALSEMAEVVDTEDKVTLVKQCYSPLTIFNFSVRTAQNTQNKDILCLAGRYFVPRKLPPEFNEQNQLSNNLIDRCLHELVGPLRKLNLREEEIVPLKAIIILDPNAKGLSPVTAKQIEILREKAQDLLFHVAGQSQMGSPSARFGNLLMLLPTVASLSNIMSENMQFCQTFGSRASGDPLLREMFGDFKLEDPRFSSSVSPPILFENPADISLDTTSPLPEPGSVSHRSRFSSSSRRTTEASTQTDDKLAPPSHPVNLLDAMSPAHTVSTACSSIRQLSFDENEQSDQFEMLDSGILNDHFNADFEFENIAHMFPTTETSLLNFEDHGFDAYLENLNDNLNDNYS</sequence>
<dbReference type="OrthoDB" id="5873264at2759"/>
<evidence type="ECO:0000256" key="7">
    <source>
        <dbReference type="ARBA" id="ARBA00023125"/>
    </source>
</evidence>
<feature type="region of interest" description="Disordered" evidence="13">
    <location>
        <begin position="507"/>
        <end position="553"/>
    </location>
</feature>
<dbReference type="SUPFAM" id="SSF48508">
    <property type="entry name" value="Nuclear receptor ligand-binding domain"/>
    <property type="match status" value="1"/>
</dbReference>
<dbReference type="SMART" id="SM00399">
    <property type="entry name" value="ZnF_C4"/>
    <property type="match status" value="1"/>
</dbReference>
<accession>A0A2A6C2G6</accession>
<dbReference type="InterPro" id="IPR013088">
    <property type="entry name" value="Znf_NHR/GATA"/>
</dbReference>
<dbReference type="Gene3D" id="3.30.50.10">
    <property type="entry name" value="Erythroid Transcription Factor GATA-1, subunit A"/>
    <property type="match status" value="1"/>
</dbReference>
<dbReference type="InterPro" id="IPR052496">
    <property type="entry name" value="Orphan_Nuclear_Rcpt"/>
</dbReference>
<evidence type="ECO:0000256" key="8">
    <source>
        <dbReference type="ARBA" id="ARBA00023163"/>
    </source>
</evidence>
<evidence type="ECO:0000256" key="10">
    <source>
        <dbReference type="ARBA" id="ARBA00023242"/>
    </source>
</evidence>
<dbReference type="InterPro" id="IPR000536">
    <property type="entry name" value="Nucl_hrmn_rcpt_lig-bd"/>
</dbReference>
<gene>
    <name evidence="14" type="primary">WBGene00113773</name>
</gene>
<dbReference type="Gene3D" id="1.10.565.10">
    <property type="entry name" value="Retinoid X Receptor"/>
    <property type="match status" value="1"/>
</dbReference>
<keyword evidence="5 12" id="KW-0862">Zinc</keyword>
<dbReference type="InterPro" id="IPR049636">
    <property type="entry name" value="HNF4-like_DBD"/>
</dbReference>
<keyword evidence="15" id="KW-1185">Reference proteome</keyword>
<evidence type="ECO:0000256" key="9">
    <source>
        <dbReference type="ARBA" id="ARBA00023170"/>
    </source>
</evidence>
<keyword evidence="10 12" id="KW-0539">Nucleus</keyword>
<evidence type="ECO:0000256" key="3">
    <source>
        <dbReference type="ARBA" id="ARBA00022723"/>
    </source>
</evidence>
<dbReference type="PRINTS" id="PR00398">
    <property type="entry name" value="STRDHORMONER"/>
</dbReference>
<dbReference type="EnsemblMetazoa" id="PPA24219.1">
    <property type="protein sequence ID" value="PPA24219.1"/>
    <property type="gene ID" value="WBGene00113773"/>
</dbReference>
<keyword evidence="6 12" id="KW-0805">Transcription regulation</keyword>
<name>A0A2A6C2G6_PRIPA</name>
<dbReference type="GO" id="GO:0003700">
    <property type="term" value="F:DNA-binding transcription factor activity"/>
    <property type="evidence" value="ECO:0007669"/>
    <property type="project" value="InterPro"/>
</dbReference>
<dbReference type="InterPro" id="IPR001628">
    <property type="entry name" value="Znf_hrmn_rcpt"/>
</dbReference>
<feature type="compositionally biased region" description="Low complexity" evidence="13">
    <location>
        <begin position="72"/>
        <end position="93"/>
    </location>
</feature>
<evidence type="ECO:0000313" key="15">
    <source>
        <dbReference type="Proteomes" id="UP000005239"/>
    </source>
</evidence>
<dbReference type="GO" id="GO:0008270">
    <property type="term" value="F:zinc ion binding"/>
    <property type="evidence" value="ECO:0007669"/>
    <property type="project" value="UniProtKB-KW"/>
</dbReference>
<dbReference type="SUPFAM" id="SSF57716">
    <property type="entry name" value="Glucocorticoid receptor-like (DNA-binding domain)"/>
    <property type="match status" value="1"/>
</dbReference>
<dbReference type="PRINTS" id="PR00047">
    <property type="entry name" value="STROIDFINGER"/>
</dbReference>
<evidence type="ECO:0000256" key="2">
    <source>
        <dbReference type="ARBA" id="ARBA00005993"/>
    </source>
</evidence>
<keyword evidence="8 12" id="KW-0804">Transcription</keyword>
<dbReference type="CDD" id="cd06157">
    <property type="entry name" value="NR_LBD"/>
    <property type="match status" value="1"/>
</dbReference>
<comment type="subcellular location">
    <subcellularLocation>
        <location evidence="1 12">Nucleus</location>
    </subcellularLocation>
</comment>
<dbReference type="GO" id="GO:0005634">
    <property type="term" value="C:nucleus"/>
    <property type="evidence" value="ECO:0007669"/>
    <property type="project" value="UniProtKB-SubCell"/>
</dbReference>
<evidence type="ECO:0000256" key="5">
    <source>
        <dbReference type="ARBA" id="ARBA00022833"/>
    </source>
</evidence>
<keyword evidence="9 12" id="KW-0675">Receptor</keyword>
<keyword evidence="3 12" id="KW-0479">Metal-binding</keyword>
<evidence type="ECO:0000256" key="11">
    <source>
        <dbReference type="ARBA" id="ARBA00037512"/>
    </source>
</evidence>